<dbReference type="WBParaSite" id="Pan_g9816.t1">
    <property type="protein sequence ID" value="Pan_g9816.t1"/>
    <property type="gene ID" value="Pan_g9816"/>
</dbReference>
<evidence type="ECO:0000313" key="2">
    <source>
        <dbReference type="WBParaSite" id="Pan_g9816.t1"/>
    </source>
</evidence>
<organism evidence="1 2">
    <name type="scientific">Panagrellus redivivus</name>
    <name type="common">Microworm</name>
    <dbReference type="NCBI Taxonomy" id="6233"/>
    <lineage>
        <taxon>Eukaryota</taxon>
        <taxon>Metazoa</taxon>
        <taxon>Ecdysozoa</taxon>
        <taxon>Nematoda</taxon>
        <taxon>Chromadorea</taxon>
        <taxon>Rhabditida</taxon>
        <taxon>Tylenchina</taxon>
        <taxon>Panagrolaimomorpha</taxon>
        <taxon>Panagrolaimoidea</taxon>
        <taxon>Panagrolaimidae</taxon>
        <taxon>Panagrellus</taxon>
    </lineage>
</organism>
<reference evidence="1" key="1">
    <citation type="journal article" date="2013" name="Genetics">
        <title>The draft genome and transcriptome of Panagrellus redivivus are shaped by the harsh demands of a free-living lifestyle.</title>
        <authorList>
            <person name="Srinivasan J."/>
            <person name="Dillman A.R."/>
            <person name="Macchietto M.G."/>
            <person name="Heikkinen L."/>
            <person name="Lakso M."/>
            <person name="Fracchia K.M."/>
            <person name="Antoshechkin I."/>
            <person name="Mortazavi A."/>
            <person name="Wong G."/>
            <person name="Sternberg P.W."/>
        </authorList>
    </citation>
    <scope>NUCLEOTIDE SEQUENCE [LARGE SCALE GENOMIC DNA]</scope>
    <source>
        <strain evidence="1">MT8872</strain>
    </source>
</reference>
<name>A0A7E4WDV5_PANRE</name>
<dbReference type="AlphaFoldDB" id="A0A7E4WDV5"/>
<protein>
    <submittedName>
        <fullName evidence="2">Methyltransf_21 domain-containing protein</fullName>
    </submittedName>
</protein>
<keyword evidence="1" id="KW-1185">Reference proteome</keyword>
<evidence type="ECO:0000313" key="1">
    <source>
        <dbReference type="Proteomes" id="UP000492821"/>
    </source>
</evidence>
<proteinExistence type="predicted"/>
<reference evidence="2" key="2">
    <citation type="submission" date="2020-10" db="UniProtKB">
        <authorList>
            <consortium name="WormBaseParasite"/>
        </authorList>
    </citation>
    <scope>IDENTIFICATION</scope>
</reference>
<sequence>MPFPVTKLPYGFRARLSELSFPAERYKLQLAAGNFDICPPKFQKVNRYKLAGLKDTFSNGEVEAQGILDHHVEFTRFDLGGNTVTECYDEIELVYFDDLVTFAVDDLVKYFQTRNGTFILALEFTNVYNSKYENYPNAAANKNFDKFEKELRQKLNVRYERQEQNVKIWCYGLKN</sequence>
<dbReference type="Proteomes" id="UP000492821">
    <property type="component" value="Unassembled WGS sequence"/>
</dbReference>
<accession>A0A7E4WDV5</accession>